<dbReference type="HOGENOM" id="CLU_046673_1_0_10"/>
<evidence type="ECO:0000313" key="3">
    <source>
        <dbReference type="Proteomes" id="UP000002297"/>
    </source>
</evidence>
<dbReference type="Proteomes" id="UP000002297">
    <property type="component" value="Chromosome"/>
</dbReference>
<dbReference type="STRING" id="216432.CA2559_05615"/>
<gene>
    <name evidence="2" type="ordered locus">CA2559_05615</name>
</gene>
<name>A3U7J5_CROAH</name>
<sequence>MLGVEVKFTSKIEDFIGHDGPKMSYGRQPLGNELFFQNVPLLFEQGFSDIEPAVQEWGSTVGFFKVTDKSALPYDIFAASFYLLSRYEEYSPHVKDSEGRFPATESLAYKSNFIHQPVVDFWVERFRSVLKERFNTITFKNKLFKLSTIVAVEEAYKYKRKGIMRSVVGGLRDLVTLRLGSVFNRLRTLLFLKKDDYDVFEKLVDFSKKHNVKFKYMFQLSDFSAKDRNVNHNRKNFHSLIKSMADYNEVGLLSGHNSTIEKSVLRKEKKRLENIMNRPLKSMLNAKYPMNLPETQNHIADLEIPHTFSMGYPEYVGFRANTCSPFLFYDINLERVTPVRLHPYVFNSLCVSPENFKEVSEKLLQVKSAINRLEGEMNLVFNNIDFSTQTTANAYLDLIIQLNET</sequence>
<feature type="domain" description="DUF7033" evidence="1">
    <location>
        <begin position="72"/>
        <end position="160"/>
    </location>
</feature>
<protein>
    <recommendedName>
        <fullName evidence="1">DUF7033 domain-containing protein</fullName>
    </recommendedName>
</protein>
<accession>A3U7J5</accession>
<dbReference type="Pfam" id="PF23019">
    <property type="entry name" value="DUF7033"/>
    <property type="match status" value="1"/>
</dbReference>
<organism evidence="2 3">
    <name type="scientific">Croceibacter atlanticus (strain ATCC BAA-628 / JCM 21780 / CIP 108009 / IAM 15332 / KCTC 12090 / HTCC2559)</name>
    <dbReference type="NCBI Taxonomy" id="216432"/>
    <lineage>
        <taxon>Bacteria</taxon>
        <taxon>Pseudomonadati</taxon>
        <taxon>Bacteroidota</taxon>
        <taxon>Flavobacteriia</taxon>
        <taxon>Flavobacteriales</taxon>
        <taxon>Flavobacteriaceae</taxon>
        <taxon>Croceibacter</taxon>
    </lineage>
</organism>
<dbReference type="KEGG" id="cat:CA2559_05615"/>
<evidence type="ECO:0000313" key="2">
    <source>
        <dbReference type="EMBL" id="EAP88212.1"/>
    </source>
</evidence>
<dbReference type="InterPro" id="IPR054297">
    <property type="entry name" value="DUF7033"/>
</dbReference>
<proteinExistence type="predicted"/>
<evidence type="ECO:0000259" key="1">
    <source>
        <dbReference type="Pfam" id="PF23019"/>
    </source>
</evidence>
<dbReference type="EMBL" id="CP002046">
    <property type="protein sequence ID" value="EAP88212.1"/>
    <property type="molecule type" value="Genomic_DNA"/>
</dbReference>
<dbReference type="AlphaFoldDB" id="A3U7J5"/>
<reference evidence="2 3" key="1">
    <citation type="journal article" date="2010" name="J. Bacteriol.">
        <title>The complete genome sequence of Croceibacter atlanticus HTCC2559T.</title>
        <authorList>
            <person name="Oh H.M."/>
            <person name="Kang I."/>
            <person name="Ferriera S."/>
            <person name="Giovannoni S.J."/>
            <person name="Cho J.C."/>
        </authorList>
    </citation>
    <scope>NUCLEOTIDE SEQUENCE [LARGE SCALE GENOMIC DNA]</scope>
    <source>
        <strain evidence="3">ATCC BAA-628 / HTCC2559 / KCTC 12090</strain>
    </source>
</reference>
<dbReference type="CDD" id="cd10931">
    <property type="entry name" value="CE4_u7"/>
    <property type="match status" value="1"/>
</dbReference>
<keyword evidence="3" id="KW-1185">Reference proteome</keyword>
<dbReference type="eggNOG" id="COG0726">
    <property type="taxonomic scope" value="Bacteria"/>
</dbReference>